<protein>
    <recommendedName>
        <fullName evidence="3">cellulose 1,4-beta-cellobiosidase (non-reducing end)</fullName>
        <ecNumber evidence="3">3.2.1.91</ecNumber>
    </recommendedName>
</protein>
<evidence type="ECO:0000256" key="9">
    <source>
        <dbReference type="ARBA" id="ARBA00023326"/>
    </source>
</evidence>
<dbReference type="FunFam" id="2.70.100.10:FF:000001">
    <property type="entry name" value="Glucanase"/>
    <property type="match status" value="1"/>
</dbReference>
<dbReference type="Gene3D" id="2.70.100.10">
    <property type="entry name" value="Glycoside hydrolase, family 7, domain"/>
    <property type="match status" value="1"/>
</dbReference>
<feature type="chain" id="PRO_5007593226" description="cellulose 1,4-beta-cellobiosidase (non-reducing end)" evidence="10">
    <location>
        <begin position="24"/>
        <end position="464"/>
    </location>
</feature>
<dbReference type="PANTHER" id="PTHR33753:SF2">
    <property type="entry name" value="GLYCOSIDE HYDROLASE FAMILY 7 PROTEIN"/>
    <property type="match status" value="1"/>
</dbReference>
<evidence type="ECO:0000256" key="10">
    <source>
        <dbReference type="SAM" id="SignalP"/>
    </source>
</evidence>
<dbReference type="GO" id="GO:0030245">
    <property type="term" value="P:cellulose catabolic process"/>
    <property type="evidence" value="ECO:0007669"/>
    <property type="project" value="UniProtKB-KW"/>
</dbReference>
<dbReference type="Pfam" id="PF00840">
    <property type="entry name" value="Glyco_hydro_7"/>
    <property type="match status" value="1"/>
</dbReference>
<dbReference type="EMBL" id="LODT01000029">
    <property type="protein sequence ID" value="KYQ92394.1"/>
    <property type="molecule type" value="Genomic_DNA"/>
</dbReference>
<evidence type="ECO:0000256" key="3">
    <source>
        <dbReference type="ARBA" id="ARBA00012561"/>
    </source>
</evidence>
<feature type="signal peptide" evidence="10">
    <location>
        <begin position="1"/>
        <end position="23"/>
    </location>
</feature>
<dbReference type="EC" id="3.2.1.91" evidence="3"/>
<organism evidence="11 12">
    <name type="scientific">Tieghemostelium lacteum</name>
    <name type="common">Slime mold</name>
    <name type="synonym">Dictyostelium lacteum</name>
    <dbReference type="NCBI Taxonomy" id="361077"/>
    <lineage>
        <taxon>Eukaryota</taxon>
        <taxon>Amoebozoa</taxon>
        <taxon>Evosea</taxon>
        <taxon>Eumycetozoa</taxon>
        <taxon>Dictyostelia</taxon>
        <taxon>Dictyosteliales</taxon>
        <taxon>Raperosteliaceae</taxon>
        <taxon>Tieghemostelium</taxon>
    </lineage>
</organism>
<evidence type="ECO:0000256" key="8">
    <source>
        <dbReference type="ARBA" id="ARBA00023295"/>
    </source>
</evidence>
<dbReference type="OMA" id="CGFNGAL"/>
<gene>
    <name evidence="11" type="ORF">DLAC_06365</name>
</gene>
<evidence type="ECO:0000256" key="6">
    <source>
        <dbReference type="ARBA" id="ARBA00023001"/>
    </source>
</evidence>
<keyword evidence="5 11" id="KW-0378">Hydrolase</keyword>
<proteinExistence type="inferred from homology"/>
<evidence type="ECO:0000256" key="1">
    <source>
        <dbReference type="ARBA" id="ARBA00001641"/>
    </source>
</evidence>
<keyword evidence="8" id="KW-0326">Glycosidase</keyword>
<dbReference type="OrthoDB" id="412382at2759"/>
<dbReference type="PRINTS" id="PR00734">
    <property type="entry name" value="GLHYDRLASE7"/>
</dbReference>
<dbReference type="InterPro" id="IPR001722">
    <property type="entry name" value="Glyco_hydro_7"/>
</dbReference>
<evidence type="ECO:0000313" key="12">
    <source>
        <dbReference type="Proteomes" id="UP000076078"/>
    </source>
</evidence>
<dbReference type="AlphaFoldDB" id="A0A151ZES4"/>
<sequence>MYKQLHFITFIVLSTCILNIVWSQKAGKLNPEVHPTMSWETCGIDGNCTTNQGQVVIDANWRWVHSEQGTNCYTGNTWNPTFCPDDKTCAQNCYLEGAQYQSVYGVTTHEDSIRLNFVTQSQGKNIGSRLFLMENETNYQMFYVLGQEFSFDVDVSKLDCGLNGALYFVSMDSDGGTSRFPTNEAGAKFGTGYCDAQCPRDLKFISGEGNVDGWVPSSNNPNTGVGGHGSCCSEMDIWEANKMASAFTPHPCDVVGQNMCSGDTCGGTASSNRYGGECDPDGCDFNPYRMGNKTFYGPGLDIDTNSVITVVTQFLTSDDTPTGTLTSINRLYIQKGEIVSQSQSTIEGVEGNKVNDQFCMKQKEVFGDPDSFTKHGGMQQMGKALQNGMVLVMSLWDDYFADMLWLDSSYPVNGTTTQPGVLRGPCSTTSGVPADVESKYPDAYVIYSNIKVGPIGSTYKNLKK</sequence>
<dbReference type="STRING" id="361077.A0A151ZES4"/>
<dbReference type="InterPro" id="IPR037019">
    <property type="entry name" value="Glyco_hydro_7_sf"/>
</dbReference>
<keyword evidence="6" id="KW-0136">Cellulose degradation</keyword>
<dbReference type="GO" id="GO:0016162">
    <property type="term" value="F:cellulose 1,4-beta-cellobiosidase activity"/>
    <property type="evidence" value="ECO:0007669"/>
    <property type="project" value="UniProtKB-EC"/>
</dbReference>
<comment type="catalytic activity">
    <reaction evidence="1">
        <text>Hydrolysis of (1-&gt;4)-beta-D-glucosidic linkages in cellulose and cellotetraose, releasing cellobiose from the non-reducing ends of the chains.</text>
        <dbReference type="EC" id="3.2.1.91"/>
    </reaction>
</comment>
<dbReference type="CDD" id="cd07999">
    <property type="entry name" value="GH7_CBH_EG"/>
    <property type="match status" value="1"/>
</dbReference>
<name>A0A151ZES4_TIELA</name>
<evidence type="ECO:0000256" key="7">
    <source>
        <dbReference type="ARBA" id="ARBA00023277"/>
    </source>
</evidence>
<comment type="caution">
    <text evidence="11">The sequence shown here is derived from an EMBL/GenBank/DDBJ whole genome shotgun (WGS) entry which is preliminary data.</text>
</comment>
<evidence type="ECO:0000256" key="4">
    <source>
        <dbReference type="ARBA" id="ARBA00022729"/>
    </source>
</evidence>
<accession>A0A151ZES4</accession>
<evidence type="ECO:0000256" key="2">
    <source>
        <dbReference type="ARBA" id="ARBA00006044"/>
    </source>
</evidence>
<dbReference type="InParanoid" id="A0A151ZES4"/>
<dbReference type="InterPro" id="IPR013320">
    <property type="entry name" value="ConA-like_dom_sf"/>
</dbReference>
<reference evidence="11 12" key="1">
    <citation type="submission" date="2015-12" db="EMBL/GenBank/DDBJ databases">
        <title>Dictyostelia acquired genes for synthesis and detection of signals that induce cell-type specialization by lateral gene transfer from prokaryotes.</title>
        <authorList>
            <person name="Gloeckner G."/>
            <person name="Schaap P."/>
        </authorList>
    </citation>
    <scope>NUCLEOTIDE SEQUENCE [LARGE SCALE GENOMIC DNA]</scope>
    <source>
        <strain evidence="11 12">TK</strain>
    </source>
</reference>
<keyword evidence="4 10" id="KW-0732">Signal</keyword>
<evidence type="ECO:0000313" key="11">
    <source>
        <dbReference type="EMBL" id="KYQ92394.1"/>
    </source>
</evidence>
<keyword evidence="12" id="KW-1185">Reference proteome</keyword>
<evidence type="ECO:0000256" key="5">
    <source>
        <dbReference type="ARBA" id="ARBA00022801"/>
    </source>
</evidence>
<dbReference type="Proteomes" id="UP000076078">
    <property type="component" value="Unassembled WGS sequence"/>
</dbReference>
<keyword evidence="9" id="KW-0624">Polysaccharide degradation</keyword>
<dbReference type="FunCoup" id="A0A151ZES4">
    <property type="interactions" value="23"/>
</dbReference>
<dbReference type="SUPFAM" id="SSF49899">
    <property type="entry name" value="Concanavalin A-like lectins/glucanases"/>
    <property type="match status" value="1"/>
</dbReference>
<comment type="similarity">
    <text evidence="2">Belongs to the glycosyl hydrolase 7 (cellulase C) family.</text>
</comment>
<dbReference type="PANTHER" id="PTHR33753">
    <property type="entry name" value="1,4-BETA-D-GLUCAN CELLOBIOHYDROLASE B"/>
    <property type="match status" value="1"/>
</dbReference>
<keyword evidence="7" id="KW-0119">Carbohydrate metabolism</keyword>